<feature type="compositionally biased region" description="Basic residues" evidence="1">
    <location>
        <begin position="65"/>
        <end position="74"/>
    </location>
</feature>
<dbReference type="EMBL" id="WHWC01000007">
    <property type="protein sequence ID" value="KAG8379416.1"/>
    <property type="molecule type" value="Genomic_DNA"/>
</dbReference>
<dbReference type="Pfam" id="PF25821">
    <property type="entry name" value="DUF7950"/>
    <property type="match status" value="1"/>
</dbReference>
<reference evidence="3" key="1">
    <citation type="submission" date="2019-10" db="EMBL/GenBank/DDBJ databases">
        <authorList>
            <person name="Zhang R."/>
            <person name="Pan Y."/>
            <person name="Wang J."/>
            <person name="Ma R."/>
            <person name="Yu S."/>
        </authorList>
    </citation>
    <scope>NUCLEOTIDE SEQUENCE</scope>
    <source>
        <strain evidence="3">LA-IB0</strain>
        <tissue evidence="3">Leaf</tissue>
    </source>
</reference>
<sequence length="320" mass="34329">MNPRGGGCCIARYGGGAYDTSSSKVDRIMLRFRPIAPKPTATTTNGSFSGGSSPENSQPSVKIKTAGRGKRKHAAKDCHSVNKMTRCGISRKTKASPEKTTDSGRSVLDGCEKAVKTLSFLPETPDAKLGGSSSKESFPLWLSFGGGGHVRSRGMGHVGSEVGRRMMIAGSWVKVECVTETWVLNSYGPLGRTDEEKVRSIEMDTCPGFVSDGLNRVRWTNDAYRRMVVGEEAAAAGEVGAWLVVEEGVALPPVAGFTCRVRVVTCGKEKNCKTVPCDVWRMDCGGFAWRLDTAAALSLWVDFQSLLSGKKLATVLLPLL</sequence>
<accession>A0AAV6X9D3</accession>
<evidence type="ECO:0000259" key="2">
    <source>
        <dbReference type="Pfam" id="PF25821"/>
    </source>
</evidence>
<gene>
    <name evidence="3" type="ORF">BUALT_Bualt07G0086200</name>
</gene>
<dbReference type="PANTHER" id="PTHR33595">
    <property type="entry name" value="VON WILLEBRAND FACTOR A DOMAIN PROTEIN"/>
    <property type="match status" value="1"/>
</dbReference>
<feature type="compositionally biased region" description="Low complexity" evidence="1">
    <location>
        <begin position="40"/>
        <end position="53"/>
    </location>
</feature>
<dbReference type="InterPro" id="IPR057710">
    <property type="entry name" value="DUF7950"/>
</dbReference>
<keyword evidence="4" id="KW-1185">Reference proteome</keyword>
<dbReference type="AlphaFoldDB" id="A0AAV6X9D3"/>
<dbReference type="PANTHER" id="PTHR33595:SF7">
    <property type="entry name" value="OS12G0242500 PROTEIN"/>
    <property type="match status" value="1"/>
</dbReference>
<name>A0AAV6X9D3_9LAMI</name>
<proteinExistence type="predicted"/>
<evidence type="ECO:0000313" key="4">
    <source>
        <dbReference type="Proteomes" id="UP000826271"/>
    </source>
</evidence>
<feature type="domain" description="DUF7950" evidence="2">
    <location>
        <begin position="170"/>
        <end position="298"/>
    </location>
</feature>
<protein>
    <recommendedName>
        <fullName evidence="2">DUF7950 domain-containing protein</fullName>
    </recommendedName>
</protein>
<evidence type="ECO:0000256" key="1">
    <source>
        <dbReference type="SAM" id="MobiDB-lite"/>
    </source>
</evidence>
<organism evidence="3 4">
    <name type="scientific">Buddleja alternifolia</name>
    <dbReference type="NCBI Taxonomy" id="168488"/>
    <lineage>
        <taxon>Eukaryota</taxon>
        <taxon>Viridiplantae</taxon>
        <taxon>Streptophyta</taxon>
        <taxon>Embryophyta</taxon>
        <taxon>Tracheophyta</taxon>
        <taxon>Spermatophyta</taxon>
        <taxon>Magnoliopsida</taxon>
        <taxon>eudicotyledons</taxon>
        <taxon>Gunneridae</taxon>
        <taxon>Pentapetalae</taxon>
        <taxon>asterids</taxon>
        <taxon>lamiids</taxon>
        <taxon>Lamiales</taxon>
        <taxon>Scrophulariaceae</taxon>
        <taxon>Buddlejeae</taxon>
        <taxon>Buddleja</taxon>
    </lineage>
</organism>
<feature type="region of interest" description="Disordered" evidence="1">
    <location>
        <begin position="36"/>
        <end position="77"/>
    </location>
</feature>
<comment type="caution">
    <text evidence="3">The sequence shown here is derived from an EMBL/GenBank/DDBJ whole genome shotgun (WGS) entry which is preliminary data.</text>
</comment>
<evidence type="ECO:0000313" key="3">
    <source>
        <dbReference type="EMBL" id="KAG8379416.1"/>
    </source>
</evidence>
<dbReference type="Proteomes" id="UP000826271">
    <property type="component" value="Unassembled WGS sequence"/>
</dbReference>